<evidence type="ECO:0000313" key="3">
    <source>
        <dbReference type="Proteomes" id="UP001610432"/>
    </source>
</evidence>
<evidence type="ECO:0000313" key="2">
    <source>
        <dbReference type="EMBL" id="KAL2872787.1"/>
    </source>
</evidence>
<gene>
    <name evidence="2" type="ORF">BJX67DRAFT_18249</name>
</gene>
<dbReference type="EMBL" id="JBFXLQ010000001">
    <property type="protein sequence ID" value="KAL2872787.1"/>
    <property type="molecule type" value="Genomic_DNA"/>
</dbReference>
<name>A0ABR4M859_9EURO</name>
<feature type="compositionally biased region" description="Basic and acidic residues" evidence="1">
    <location>
        <begin position="80"/>
        <end position="90"/>
    </location>
</feature>
<dbReference type="GeneID" id="98140273"/>
<accession>A0ABR4M859</accession>
<feature type="compositionally biased region" description="Basic and acidic residues" evidence="1">
    <location>
        <begin position="120"/>
        <end position="144"/>
    </location>
</feature>
<sequence length="175" mass="19556">MHTSKADLTPPSAANKSRKMQSGKPQDMGPLSVALFLRHWDARHQHRSWGQWEHSHPVGTPGGEQRIAFAAVPNLVRLNSGEDRTNRDYLDSWTGSGKEGGEESQEKAQKSSATIRGRAIIHDVSQKKRTIREKGQGRLTKMRELSSPMVGPNEPSRLMFEQNSRPGLEQDAVRP</sequence>
<dbReference type="RefSeq" id="XP_070891765.1">
    <property type="nucleotide sequence ID" value="XM_071025201.1"/>
</dbReference>
<dbReference type="Proteomes" id="UP001610432">
    <property type="component" value="Unassembled WGS sequence"/>
</dbReference>
<keyword evidence="3" id="KW-1185">Reference proteome</keyword>
<proteinExistence type="predicted"/>
<organism evidence="2 3">
    <name type="scientific">Aspergillus lucknowensis</name>
    <dbReference type="NCBI Taxonomy" id="176173"/>
    <lineage>
        <taxon>Eukaryota</taxon>
        <taxon>Fungi</taxon>
        <taxon>Dikarya</taxon>
        <taxon>Ascomycota</taxon>
        <taxon>Pezizomycotina</taxon>
        <taxon>Eurotiomycetes</taxon>
        <taxon>Eurotiomycetidae</taxon>
        <taxon>Eurotiales</taxon>
        <taxon>Aspergillaceae</taxon>
        <taxon>Aspergillus</taxon>
        <taxon>Aspergillus subgen. Nidulantes</taxon>
    </lineage>
</organism>
<comment type="caution">
    <text evidence="2">The sequence shown here is derived from an EMBL/GenBank/DDBJ whole genome shotgun (WGS) entry which is preliminary data.</text>
</comment>
<reference evidence="2 3" key="1">
    <citation type="submission" date="2024-07" db="EMBL/GenBank/DDBJ databases">
        <title>Section-level genome sequencing and comparative genomics of Aspergillus sections Usti and Cavernicolus.</title>
        <authorList>
            <consortium name="Lawrence Berkeley National Laboratory"/>
            <person name="Nybo J.L."/>
            <person name="Vesth T.C."/>
            <person name="Theobald S."/>
            <person name="Frisvad J.C."/>
            <person name="Larsen T.O."/>
            <person name="Kjaerboelling I."/>
            <person name="Rothschild-Mancinelli K."/>
            <person name="Lyhne E.K."/>
            <person name="Kogle M.E."/>
            <person name="Barry K."/>
            <person name="Clum A."/>
            <person name="Na H."/>
            <person name="Ledsgaard L."/>
            <person name="Lin J."/>
            <person name="Lipzen A."/>
            <person name="Kuo A."/>
            <person name="Riley R."/>
            <person name="Mondo S."/>
            <person name="Labutti K."/>
            <person name="Haridas S."/>
            <person name="Pangalinan J."/>
            <person name="Salamov A.A."/>
            <person name="Simmons B.A."/>
            <person name="Magnuson J.K."/>
            <person name="Chen J."/>
            <person name="Drula E."/>
            <person name="Henrissat B."/>
            <person name="Wiebenga A."/>
            <person name="Lubbers R.J."/>
            <person name="Gomes A.C."/>
            <person name="Macurrencykelacurrency M.R."/>
            <person name="Stajich J."/>
            <person name="Grigoriev I.V."/>
            <person name="Mortensen U.H."/>
            <person name="De Vries R.P."/>
            <person name="Baker S.E."/>
            <person name="Andersen M.R."/>
        </authorList>
    </citation>
    <scope>NUCLEOTIDE SEQUENCE [LARGE SCALE GENOMIC DNA]</scope>
    <source>
        <strain evidence="2 3">CBS 449.75</strain>
    </source>
</reference>
<evidence type="ECO:0000256" key="1">
    <source>
        <dbReference type="SAM" id="MobiDB-lite"/>
    </source>
</evidence>
<feature type="compositionally biased region" description="Basic and acidic residues" evidence="1">
    <location>
        <begin position="99"/>
        <end position="109"/>
    </location>
</feature>
<protein>
    <submittedName>
        <fullName evidence="2">Uncharacterized protein</fullName>
    </submittedName>
</protein>
<feature type="region of interest" description="Disordered" evidence="1">
    <location>
        <begin position="79"/>
        <end position="175"/>
    </location>
</feature>
<feature type="region of interest" description="Disordered" evidence="1">
    <location>
        <begin position="1"/>
        <end position="30"/>
    </location>
</feature>